<dbReference type="EMBL" id="GEDV01002201">
    <property type="protein sequence ID" value="JAP86356.1"/>
    <property type="molecule type" value="Transcribed_RNA"/>
</dbReference>
<dbReference type="AlphaFoldDB" id="A0A131Z7D8"/>
<protein>
    <submittedName>
        <fullName evidence="2">Gluzincin</fullName>
    </submittedName>
</protein>
<proteinExistence type="predicted"/>
<organism evidence="2">
    <name type="scientific">Rhipicephalus appendiculatus</name>
    <name type="common">Brown ear tick</name>
    <dbReference type="NCBI Taxonomy" id="34631"/>
    <lineage>
        <taxon>Eukaryota</taxon>
        <taxon>Metazoa</taxon>
        <taxon>Ecdysozoa</taxon>
        <taxon>Arthropoda</taxon>
        <taxon>Chelicerata</taxon>
        <taxon>Arachnida</taxon>
        <taxon>Acari</taxon>
        <taxon>Parasitiformes</taxon>
        <taxon>Ixodida</taxon>
        <taxon>Ixodoidea</taxon>
        <taxon>Ixodidae</taxon>
        <taxon>Rhipicephalinae</taxon>
        <taxon>Rhipicephalus</taxon>
        <taxon>Rhipicephalus</taxon>
    </lineage>
</organism>
<keyword evidence="1" id="KW-1133">Transmembrane helix</keyword>
<keyword evidence="1" id="KW-0472">Membrane</keyword>
<evidence type="ECO:0000256" key="1">
    <source>
        <dbReference type="SAM" id="Phobius"/>
    </source>
</evidence>
<name>A0A131Z7D8_RHIAP</name>
<accession>A0A131Z7D8</accession>
<keyword evidence="1" id="KW-0812">Transmembrane</keyword>
<feature type="transmembrane region" description="Helical" evidence="1">
    <location>
        <begin position="36"/>
        <end position="58"/>
    </location>
</feature>
<evidence type="ECO:0000313" key="2">
    <source>
        <dbReference type="EMBL" id="JAP86356.1"/>
    </source>
</evidence>
<reference evidence="2" key="1">
    <citation type="journal article" date="2016" name="Ticks Tick Borne Dis.">
        <title>De novo assembly and annotation of the salivary gland transcriptome of Rhipicephalus appendiculatus male and female ticks during blood feeding.</title>
        <authorList>
            <person name="de Castro M.H."/>
            <person name="de Klerk D."/>
            <person name="Pienaar R."/>
            <person name="Latif A.A."/>
            <person name="Rees D.J."/>
            <person name="Mans B.J."/>
        </authorList>
    </citation>
    <scope>NUCLEOTIDE SEQUENCE</scope>
    <source>
        <tissue evidence="2">Salivary glands</tissue>
    </source>
</reference>
<sequence length="776" mass="87589">MGDDSSASEMSSMSSSVQSAWDDIVVENPNRPKLEACLLSTIMLVVCCIIALLIYVFVQLQPQGNVIMRPPFWKTKFYDDPADRQFALRMIGWINWTATRCKNYSDWACGGRGIEASSLAISETAETAAQDYAMEYAIELIERKRKMNSDEPDSVGQETADYDFANMVSVLQACRKGEKKKEDFGKKFSAAFDTSWTVKPTFRPIAEADAAVGSLQDYMNELYFFPLGDVYFSTATDEEAKQTAMYTIFPARFIGRSVDVGYGPYDNAIMAGFKAVSEILPKSCCGDDGSQITGLETAAIKALKVTDEKVIDVGGPETSKLGKGIPDICSDVYGQSQCRFINVNSRTAFGTQMAGKTATAVMNWALLKFVILFSPFLPSDDTTLGPLYQLVSLYYRRAEMPHKDILCMHILERYYSDTLQWLFNKDDYLNMVKANMQEALSKLDSQVSVIGGKGQEDFFSTQLAYAKSPFPPRMIKDVPLKKFFAEYSRIVYFAPETPDKTIKGTTTTDPYSIIFSRAKAVATAKKNGITKKEQCWVGPVFNGEPFQDALHDLMFIPVTMAMPPYFHNDTDNLKHSLPGYLPKIFKVMTERFVKLFIASYKPTKRPYAREPESKPASLASKYIDAPAEYALKQVICFRKAYGPERMWDLFYEKSGVQLAYHVWRLLYNHVTVNRDMQLRLGYVKFFSEEMIFFVTAANGFCYTANPRFASKKEQELAPKRVNVLLQSKLLGQSMLCAAERELYKPVCGGLFAELARFDEALWTVESWRHAKKVLSD</sequence>